<evidence type="ECO:0000256" key="5">
    <source>
        <dbReference type="ARBA" id="ARBA00022989"/>
    </source>
</evidence>
<reference evidence="9 10" key="1">
    <citation type="submission" date="2012-08" db="EMBL/GenBank/DDBJ databases">
        <title>Whole genome shotgun sequence of Austwickia chelonae NBRC 105200.</title>
        <authorList>
            <person name="Yoshida I."/>
            <person name="Hosoyama A."/>
            <person name="Tsuchikane K."/>
            <person name="Katsumata H."/>
            <person name="Ando Y."/>
            <person name="Ohji S."/>
            <person name="Hamada M."/>
            <person name="Tamura T."/>
            <person name="Yamazoe A."/>
            <person name="Yamazaki S."/>
            <person name="Fujita N."/>
        </authorList>
    </citation>
    <scope>NUCLEOTIDE SEQUENCE [LARGE SCALE GENOMIC DNA]</scope>
    <source>
        <strain evidence="9 10">NBRC 105200</strain>
    </source>
</reference>
<feature type="transmembrane region" description="Helical" evidence="7">
    <location>
        <begin position="187"/>
        <end position="205"/>
    </location>
</feature>
<comment type="subcellular location">
    <subcellularLocation>
        <location evidence="1">Cell membrane</location>
        <topology evidence="1">Multi-pass membrane protein</topology>
    </subcellularLocation>
</comment>
<sequence>MTRSVRLIASLVLLLWLAVGAVGGPLVGKLSSQQKNDQASFLPIDAESKRAADEFKPFGSVTGLPYFVVITREGGARENDREHIQRYVSSLHSLRLEDSDRTLGDLLSGAPGFPVPSQDGRAFLVPISADPDRIAEKIGETSGGVAVAAALRAEATRVLAPTGLKTQVTGPGGFAADIGQAFSGIDGVLLGVALGVVLIILLFVYRSPILPFAVLASAVLGLAASVLVIYPLAVHGAIQVSGQSQGILSILVVGAATDYALLVVARYREELRRTESSWDAMKRTWRGTLEPISASAATVVLGLLCLMLASLGGTRGLGPISALGIIGALAASLSFLPAVLLLLGRRVFWPRIPRVVQQDLEEDRIRTGPWGRVAGLVGRRPRAVWLGVTATLLLAASAAPMFKADGLSQSQLFRTSVESVEGEKTLQSHFPGGSGQPARIVVPTDRAEAVVTAVQGIRGVGTTATGSAPGVPPQIVDGKVVIQIELTDPPESSAAQRAVQEVRAAAHRIDPSYNVGGQSATVVDTRLASENDVRLLLPTILGVVFLVLVVLLRSLVAPLLLVLANVLSFAATIGVSALVFNHLLDFPNADPATPLYGFVFLIALGIDYSIFLMTRVREETPQRGTRKATLAGLAVTGGVITSAGVVLASTFSALIVLPLVFMAQIAFLVAFGVLLDTFVVRSLLVPGLVHDIGHRVWWPSRFAPELQERKK</sequence>
<dbReference type="InterPro" id="IPR004869">
    <property type="entry name" value="MMPL_dom"/>
</dbReference>
<comment type="caution">
    <text evidence="9">The sequence shown here is derived from an EMBL/GenBank/DDBJ whole genome shotgun (WGS) entry which is preliminary data.</text>
</comment>
<feature type="transmembrane region" description="Helical" evidence="7">
    <location>
        <begin position="628"/>
        <end position="648"/>
    </location>
</feature>
<dbReference type="InterPro" id="IPR050545">
    <property type="entry name" value="Mycobact_MmpL"/>
</dbReference>
<evidence type="ECO:0000256" key="4">
    <source>
        <dbReference type="ARBA" id="ARBA00022692"/>
    </source>
</evidence>
<feature type="transmembrane region" description="Helical" evidence="7">
    <location>
        <begin position="559"/>
        <end position="583"/>
    </location>
</feature>
<feature type="transmembrane region" description="Helical" evidence="7">
    <location>
        <begin position="321"/>
        <end position="344"/>
    </location>
</feature>
<dbReference type="eggNOG" id="COG2409">
    <property type="taxonomic scope" value="Bacteria"/>
</dbReference>
<name>K6W6C8_9MICO</name>
<feature type="transmembrane region" description="Helical" evidence="7">
    <location>
        <begin position="212"/>
        <end position="234"/>
    </location>
</feature>
<feature type="domain" description="Membrane transport protein MMPL" evidence="8">
    <location>
        <begin position="42"/>
        <end position="383"/>
    </location>
</feature>
<accession>K6W6C8</accession>
<dbReference type="OrthoDB" id="2365435at2"/>
<dbReference type="GO" id="GO:0005886">
    <property type="term" value="C:plasma membrane"/>
    <property type="evidence" value="ECO:0007669"/>
    <property type="project" value="UniProtKB-SubCell"/>
</dbReference>
<dbReference type="Proteomes" id="UP000008495">
    <property type="component" value="Unassembled WGS sequence"/>
</dbReference>
<evidence type="ECO:0000256" key="3">
    <source>
        <dbReference type="ARBA" id="ARBA00022475"/>
    </source>
</evidence>
<evidence type="ECO:0000259" key="8">
    <source>
        <dbReference type="Pfam" id="PF03176"/>
    </source>
</evidence>
<feature type="transmembrane region" description="Helical" evidence="7">
    <location>
        <begin position="383"/>
        <end position="402"/>
    </location>
</feature>
<keyword evidence="3" id="KW-1003">Cell membrane</keyword>
<keyword evidence="5 7" id="KW-1133">Transmembrane helix</keyword>
<proteinExistence type="inferred from homology"/>
<feature type="transmembrane region" description="Helical" evidence="7">
    <location>
        <begin position="246"/>
        <end position="267"/>
    </location>
</feature>
<feature type="transmembrane region" description="Helical" evidence="7">
    <location>
        <begin position="535"/>
        <end position="552"/>
    </location>
</feature>
<dbReference type="AlphaFoldDB" id="K6W6C8"/>
<dbReference type="RefSeq" id="WP_006502139.1">
    <property type="nucleotide sequence ID" value="NZ_BAGZ01000005.1"/>
</dbReference>
<dbReference type="SUPFAM" id="SSF82866">
    <property type="entry name" value="Multidrug efflux transporter AcrB transmembrane domain"/>
    <property type="match status" value="2"/>
</dbReference>
<evidence type="ECO:0000256" key="7">
    <source>
        <dbReference type="SAM" id="Phobius"/>
    </source>
</evidence>
<organism evidence="9 10">
    <name type="scientific">Austwickia chelonae NBRC 105200</name>
    <dbReference type="NCBI Taxonomy" id="1184607"/>
    <lineage>
        <taxon>Bacteria</taxon>
        <taxon>Bacillati</taxon>
        <taxon>Actinomycetota</taxon>
        <taxon>Actinomycetes</taxon>
        <taxon>Micrococcales</taxon>
        <taxon>Dermatophilaceae</taxon>
        <taxon>Austwickia</taxon>
    </lineage>
</organism>
<evidence type="ECO:0000313" key="10">
    <source>
        <dbReference type="Proteomes" id="UP000008495"/>
    </source>
</evidence>
<comment type="similarity">
    <text evidence="2">Belongs to the resistance-nodulation-cell division (RND) (TC 2.A.6) family. MmpL subfamily.</text>
</comment>
<evidence type="ECO:0000256" key="6">
    <source>
        <dbReference type="ARBA" id="ARBA00023136"/>
    </source>
</evidence>
<feature type="domain" description="Membrane transport protein MMPL" evidence="8">
    <location>
        <begin position="477"/>
        <end position="700"/>
    </location>
</feature>
<evidence type="ECO:0000256" key="1">
    <source>
        <dbReference type="ARBA" id="ARBA00004651"/>
    </source>
</evidence>
<keyword evidence="4 7" id="KW-0812">Transmembrane</keyword>
<feature type="transmembrane region" description="Helical" evidence="7">
    <location>
        <begin position="654"/>
        <end position="675"/>
    </location>
</feature>
<dbReference type="EMBL" id="BAGZ01000005">
    <property type="protein sequence ID" value="GAB77387.1"/>
    <property type="molecule type" value="Genomic_DNA"/>
</dbReference>
<dbReference type="Gene3D" id="1.20.1640.10">
    <property type="entry name" value="Multidrug efflux transporter AcrB transmembrane domain"/>
    <property type="match status" value="2"/>
</dbReference>
<feature type="transmembrane region" description="Helical" evidence="7">
    <location>
        <begin position="595"/>
        <end position="616"/>
    </location>
</feature>
<gene>
    <name evidence="9" type="ORF">AUCHE_05_02960</name>
</gene>
<keyword evidence="10" id="KW-1185">Reference proteome</keyword>
<dbReference type="PANTHER" id="PTHR33406:SF6">
    <property type="entry name" value="MEMBRANE PROTEIN YDGH-RELATED"/>
    <property type="match status" value="1"/>
</dbReference>
<dbReference type="STRING" id="100225.SAMN05421595_1218"/>
<dbReference type="Pfam" id="PF03176">
    <property type="entry name" value="MMPL"/>
    <property type="match status" value="2"/>
</dbReference>
<keyword evidence="6 7" id="KW-0472">Membrane</keyword>
<feature type="transmembrane region" description="Helical" evidence="7">
    <location>
        <begin position="288"/>
        <end position="309"/>
    </location>
</feature>
<dbReference type="PANTHER" id="PTHR33406">
    <property type="entry name" value="MEMBRANE PROTEIN MJ1562-RELATED"/>
    <property type="match status" value="1"/>
</dbReference>
<protein>
    <recommendedName>
        <fullName evidence="8">Membrane transport protein MMPL domain-containing protein</fullName>
    </recommendedName>
</protein>
<evidence type="ECO:0000256" key="2">
    <source>
        <dbReference type="ARBA" id="ARBA00010157"/>
    </source>
</evidence>
<evidence type="ECO:0000313" key="9">
    <source>
        <dbReference type="EMBL" id="GAB77387.1"/>
    </source>
</evidence>